<dbReference type="STRING" id="446468.Ndas_0253"/>
<evidence type="ECO:0000256" key="1">
    <source>
        <dbReference type="ARBA" id="ARBA00004141"/>
    </source>
</evidence>
<dbReference type="GO" id="GO:0005886">
    <property type="term" value="C:plasma membrane"/>
    <property type="evidence" value="ECO:0007669"/>
    <property type="project" value="UniProtKB-ARBA"/>
</dbReference>
<evidence type="ECO:0000256" key="3">
    <source>
        <dbReference type="ARBA" id="ARBA00022989"/>
    </source>
</evidence>
<dbReference type="AlphaFoldDB" id="D7AUE4"/>
<feature type="compositionally biased region" description="Basic and acidic residues" evidence="5">
    <location>
        <begin position="18"/>
        <end position="43"/>
    </location>
</feature>
<dbReference type="eggNOG" id="COG0619">
    <property type="taxonomic scope" value="Bacteria"/>
</dbReference>
<evidence type="ECO:0000256" key="4">
    <source>
        <dbReference type="ARBA" id="ARBA00023136"/>
    </source>
</evidence>
<dbReference type="KEGG" id="nda:Ndas_0253"/>
<evidence type="ECO:0000256" key="2">
    <source>
        <dbReference type="ARBA" id="ARBA00022692"/>
    </source>
</evidence>
<keyword evidence="3 6" id="KW-1133">Transmembrane helix</keyword>
<dbReference type="EMBL" id="CP002040">
    <property type="protein sequence ID" value="ADH65702.1"/>
    <property type="molecule type" value="Genomic_DNA"/>
</dbReference>
<proteinExistence type="predicted"/>
<dbReference type="InterPro" id="IPR003339">
    <property type="entry name" value="ABC/ECF_trnsptr_transmembrane"/>
</dbReference>
<keyword evidence="2 6" id="KW-0812">Transmembrane</keyword>
<dbReference type="Proteomes" id="UP000002219">
    <property type="component" value="Chromosome 1"/>
</dbReference>
<dbReference type="Pfam" id="PF02361">
    <property type="entry name" value="CbiQ"/>
    <property type="match status" value="1"/>
</dbReference>
<keyword evidence="8" id="KW-1185">Reference proteome</keyword>
<evidence type="ECO:0000313" key="8">
    <source>
        <dbReference type="Proteomes" id="UP000002219"/>
    </source>
</evidence>
<feature type="transmembrane region" description="Helical" evidence="6">
    <location>
        <begin position="128"/>
        <end position="149"/>
    </location>
</feature>
<evidence type="ECO:0000256" key="6">
    <source>
        <dbReference type="SAM" id="Phobius"/>
    </source>
</evidence>
<gene>
    <name evidence="7" type="ordered locus">Ndas_0253</name>
</gene>
<sequence>MADRRPSDTPGKGTRTPDGIREADEVPRAPDELREPEGVHGPDEVGASAEARGSGGVSAPAGDALTLEAPEDGGARFWLVGLNPAAKLLAALLLGVGLVPAVDAVTGGTVLAGVLLLLPFSGTDRRTLLVLGGPFLLMGLSSGLVNYLYGEHGAEGALGAAVRLLAIALPGLLAAVSSDPTETADGLVQRLRVPERPAMGVLAALRLVPMLADQWRTITLARRARGLEAGRNPVRAVTLFFGRLFALLVRSIRTGTLLAAAMDARAFGTGPRTRARESRWRTADTLLLAGAALLLAAAYTLSARLGTLVLLFS</sequence>
<keyword evidence="4 6" id="KW-0472">Membrane</keyword>
<feature type="transmembrane region" description="Helical" evidence="6">
    <location>
        <begin position="88"/>
        <end position="116"/>
    </location>
</feature>
<evidence type="ECO:0000256" key="5">
    <source>
        <dbReference type="SAM" id="MobiDB-lite"/>
    </source>
</evidence>
<name>D7AUE4_NOCDD</name>
<feature type="region of interest" description="Disordered" evidence="5">
    <location>
        <begin position="1"/>
        <end position="61"/>
    </location>
</feature>
<reference evidence="7 8" key="1">
    <citation type="journal article" date="2010" name="Stand. Genomic Sci.">
        <title>Complete genome sequence of Nocardiopsis dassonvillei type strain (IMRU 509).</title>
        <authorList>
            <person name="Sun H."/>
            <person name="Lapidus A."/>
            <person name="Nolan M."/>
            <person name="Lucas S."/>
            <person name="Del Rio T.G."/>
            <person name="Tice H."/>
            <person name="Cheng J.F."/>
            <person name="Tapia R."/>
            <person name="Han C."/>
            <person name="Goodwin L."/>
            <person name="Pitluck S."/>
            <person name="Pagani I."/>
            <person name="Ivanova N."/>
            <person name="Mavromatis K."/>
            <person name="Mikhailova N."/>
            <person name="Pati A."/>
            <person name="Chen A."/>
            <person name="Palaniappan K."/>
            <person name="Land M."/>
            <person name="Hauser L."/>
            <person name="Chang Y.J."/>
            <person name="Jeffries C.D."/>
            <person name="Djao O.D."/>
            <person name="Rohde M."/>
            <person name="Sikorski J."/>
            <person name="Goker M."/>
            <person name="Woyke T."/>
            <person name="Bristow J."/>
            <person name="Eisen J.A."/>
            <person name="Markowitz V."/>
            <person name="Hugenholtz P."/>
            <person name="Kyrpides N.C."/>
            <person name="Klenk H.P."/>
        </authorList>
    </citation>
    <scope>NUCLEOTIDE SEQUENCE [LARGE SCALE GENOMIC DNA]</scope>
    <source>
        <strain evidence="8">ATCC 23218 / DSM 43111 / CIP 107115 / JCM 7437 / KCTC 9190 / NBRC 14626 / NCTC 10488 / NRRL B-5397 / IMRU 509</strain>
    </source>
</reference>
<accession>D7AUE4</accession>
<organism evidence="7 8">
    <name type="scientific">Nocardiopsis dassonvillei (strain ATCC 23218 / DSM 43111 / CIP 107115 / JCM 7437 / KCTC 9190 / NBRC 14626 / NCTC 10488 / NRRL B-5397 / IMRU 509)</name>
    <name type="common">Actinomadura dassonvillei</name>
    <dbReference type="NCBI Taxonomy" id="446468"/>
    <lineage>
        <taxon>Bacteria</taxon>
        <taxon>Bacillati</taxon>
        <taxon>Actinomycetota</taxon>
        <taxon>Actinomycetes</taxon>
        <taxon>Streptosporangiales</taxon>
        <taxon>Nocardiopsidaceae</taxon>
        <taxon>Nocardiopsis</taxon>
    </lineage>
</organism>
<comment type="subcellular location">
    <subcellularLocation>
        <location evidence="1">Membrane</location>
        <topology evidence="1">Multi-pass membrane protein</topology>
    </subcellularLocation>
</comment>
<dbReference type="PANTHER" id="PTHR33514:SF13">
    <property type="entry name" value="PROTEIN ABCI12, CHLOROPLASTIC"/>
    <property type="match status" value="1"/>
</dbReference>
<feature type="transmembrane region" description="Helical" evidence="6">
    <location>
        <begin position="156"/>
        <end position="176"/>
    </location>
</feature>
<feature type="transmembrane region" description="Helical" evidence="6">
    <location>
        <begin position="286"/>
        <end position="312"/>
    </location>
</feature>
<dbReference type="CDD" id="cd16914">
    <property type="entry name" value="EcfT"/>
    <property type="match status" value="1"/>
</dbReference>
<dbReference type="PANTHER" id="PTHR33514">
    <property type="entry name" value="PROTEIN ABCI12, CHLOROPLASTIC"/>
    <property type="match status" value="1"/>
</dbReference>
<dbReference type="HOGENOM" id="CLU_056469_6_0_11"/>
<protein>
    <submittedName>
        <fullName evidence="7">Cobalt transport protein</fullName>
    </submittedName>
</protein>
<evidence type="ECO:0000313" key="7">
    <source>
        <dbReference type="EMBL" id="ADH65702.1"/>
    </source>
</evidence>